<dbReference type="InterPro" id="IPR020845">
    <property type="entry name" value="AMP-binding_CS"/>
</dbReference>
<proteinExistence type="inferred from homology"/>
<dbReference type="Gene3D" id="3.30.559.10">
    <property type="entry name" value="Chloramphenicol acetyltransferase-like domain"/>
    <property type="match status" value="1"/>
</dbReference>
<dbReference type="FunFam" id="2.30.38.10:FF:000001">
    <property type="entry name" value="Non-ribosomal peptide synthetase PvdI"/>
    <property type="match status" value="1"/>
</dbReference>
<dbReference type="InterPro" id="IPR001242">
    <property type="entry name" value="Condensation_dom"/>
</dbReference>
<keyword evidence="3" id="KW-0596">Phosphopantetheine</keyword>
<dbReference type="Gene3D" id="3.40.50.980">
    <property type="match status" value="2"/>
</dbReference>
<dbReference type="OrthoDB" id="9765680at2"/>
<evidence type="ECO:0000256" key="5">
    <source>
        <dbReference type="ARBA" id="ARBA00022598"/>
    </source>
</evidence>
<dbReference type="PROSITE" id="PS50075">
    <property type="entry name" value="CARRIER"/>
    <property type="match status" value="1"/>
</dbReference>
<dbReference type="PROSITE" id="PS00455">
    <property type="entry name" value="AMP_BINDING"/>
    <property type="match status" value="1"/>
</dbReference>
<dbReference type="Pfam" id="PF00668">
    <property type="entry name" value="Condensation"/>
    <property type="match status" value="2"/>
</dbReference>
<sequence>MNLDLLSGELEEYRKAKEFWTEMLSSEVEFEVLAPDRIMGLQHADLFREHRISLPITTSLAEGILKWSSRKDSLLYVILLSGIMSALAKLRSNPTVIVGCPTIANFSESETVANRFLPIRLNLDASQTVKELWKELNRIVTAAYGYQHYPIDHVQREQLVEATRLCNVACELAPMHDPSILQALRQPAINGATFSFMKTDDEVWGELIYNAELYTSSMMQALADSFMHVLQQMIENPDIQVQMLSLVNEDVRRQLLTEFQHNKGEFPVNKSVAHLFEEQVTLTPDRTALVCGETILSYRELNARADRLAVQLNENGIRPGHVIGVVCDRTPDTVTAMLAVLKAGAAYLPIDPDYPQSRILYMLEDSGAAILITPSKYVERIPFNGCTLLVHYDHFEMNGSVTPIDQVESRQCMEKAGIAYVIYTSGSTGMPKGVMVGQQGMANLHAFFGSELGIRNTDRIVQFASTSFDASVWEMFMALFTGAELHLITRETIESYELFTEYVRHSGITVVTLPPTYASHLDPSKMPTLRMLVTAGSVSGPDLARRWGRHLNYINAYGPTESTICATLWQTGNPTSSREDINPDFITSVPIGKPILNTEIYIVNRDHQLLPIGFMGEMCIGGFSLALGYLGQEQLTAERFIENPFIPGEKMYKTGDYAKWLPDGNIDFLGRIDHQVKIRGFRIETGEIEAQLLQHPNIGEAFVTAKRVIDGETWLCAYIAPWKGSGAEELKEWLAERLPAYMLPQYYKPMDKLPLTASGKIDTKALPEPAADDPGGTDATDDLSATTTQRKLAKLWKATLGTNRVSLDDHYFNRGGHSLNAATLIMEIHNNFQIQLSLRKLMEVPTLRGMAEVIDQSLGCGLLVAIEPAQHNDFYPLSLAQKRIFILNQYDPKQLTYNIPVALRIEGPVQREKLQKAITELVRRHETLRTSFVLHEGNPVQHIHAELPLWLGYRNIEEHELRAELMQFIQPFDLTKASLFRAKLFRIADNSHVICLDMHHIISDGVSMTVLINDLMRLYQDETLEPLRLQYKDFACWQNDILETGRLSEQEAFWLSQFAAPAPQLQIQTDYPRQAKNEGGDEAVKAVLSAEVTLNLHRLASSNRATLYMVLLSAYSILLSIYSGQKDIIVGTPVAGRSRAELQPLIGMFVNILPIRSRPENQKTYMDYLTEIKETALSAFENQDFPFDKLVRKLNVARDAGRNPLFEASFALQNMNTDMPIIDGLRIEPVDLAFYQAKFDLTLWAEEVGDEIHLLLEYRNDLFKRNTAEKMLYDLNSVIDYMIEDPHKLLGGIDLRTSEEKEEQERLLMELEAALELDFEL</sequence>
<dbReference type="Pfam" id="PF00501">
    <property type="entry name" value="AMP-binding"/>
    <property type="match status" value="1"/>
</dbReference>
<protein>
    <submittedName>
        <fullName evidence="11">Amino acid adenylation domain-containing protein</fullName>
    </submittedName>
</protein>
<evidence type="ECO:0000313" key="11">
    <source>
        <dbReference type="EMBL" id="RUT40355.1"/>
    </source>
</evidence>
<dbReference type="EMBL" id="RZNY01000037">
    <property type="protein sequence ID" value="RUT40355.1"/>
    <property type="molecule type" value="Genomic_DNA"/>
</dbReference>
<dbReference type="Pfam" id="PF13193">
    <property type="entry name" value="AMP-binding_C"/>
    <property type="match status" value="1"/>
</dbReference>
<dbReference type="CDD" id="cd19531">
    <property type="entry name" value="LCL_NRPS-like"/>
    <property type="match status" value="1"/>
</dbReference>
<keyword evidence="5" id="KW-0436">Ligase</keyword>
<keyword evidence="8" id="KW-0511">Multifunctional enzyme</keyword>
<dbReference type="SUPFAM" id="SSF47336">
    <property type="entry name" value="ACP-like"/>
    <property type="match status" value="1"/>
</dbReference>
<dbReference type="FunFam" id="3.40.50.980:FF:000001">
    <property type="entry name" value="Non-ribosomal peptide synthetase"/>
    <property type="match status" value="1"/>
</dbReference>
<dbReference type="GO" id="GO:0016874">
    <property type="term" value="F:ligase activity"/>
    <property type="evidence" value="ECO:0007669"/>
    <property type="project" value="UniProtKB-KW"/>
</dbReference>
<dbReference type="PANTHER" id="PTHR45527">
    <property type="entry name" value="NONRIBOSOMAL PEPTIDE SYNTHETASE"/>
    <property type="match status" value="1"/>
</dbReference>
<dbReference type="InterPro" id="IPR045851">
    <property type="entry name" value="AMP-bd_C_sf"/>
</dbReference>
<dbReference type="Gene3D" id="1.10.1200.10">
    <property type="entry name" value="ACP-like"/>
    <property type="match status" value="1"/>
</dbReference>
<dbReference type="Gene3D" id="2.30.38.10">
    <property type="entry name" value="Luciferase, Domain 3"/>
    <property type="match status" value="1"/>
</dbReference>
<dbReference type="InterPro" id="IPR025110">
    <property type="entry name" value="AMP-bd_C"/>
</dbReference>
<dbReference type="NCBIfam" id="TIGR01733">
    <property type="entry name" value="AA-adenyl-dom"/>
    <property type="match status" value="1"/>
</dbReference>
<dbReference type="Pfam" id="PF00550">
    <property type="entry name" value="PP-binding"/>
    <property type="match status" value="1"/>
</dbReference>
<accession>A0A3S1DIU0</accession>
<organism evidence="11 12">
    <name type="scientific">Paenibacillus anaericanus</name>
    <dbReference type="NCBI Taxonomy" id="170367"/>
    <lineage>
        <taxon>Bacteria</taxon>
        <taxon>Bacillati</taxon>
        <taxon>Bacillota</taxon>
        <taxon>Bacilli</taxon>
        <taxon>Bacillales</taxon>
        <taxon>Paenibacillaceae</taxon>
        <taxon>Paenibacillus</taxon>
    </lineage>
</organism>
<dbReference type="GO" id="GO:0008610">
    <property type="term" value="P:lipid biosynthetic process"/>
    <property type="evidence" value="ECO:0007669"/>
    <property type="project" value="UniProtKB-ARBA"/>
</dbReference>
<evidence type="ECO:0000256" key="1">
    <source>
        <dbReference type="ARBA" id="ARBA00001957"/>
    </source>
</evidence>
<evidence type="ECO:0000256" key="2">
    <source>
        <dbReference type="ARBA" id="ARBA00006432"/>
    </source>
</evidence>
<feature type="region of interest" description="Disordered" evidence="9">
    <location>
        <begin position="764"/>
        <end position="783"/>
    </location>
</feature>
<comment type="similarity">
    <text evidence="2">Belongs to the ATP-dependent AMP-binding enzyme family.</text>
</comment>
<keyword evidence="4" id="KW-0597">Phosphoprotein</keyword>
<keyword evidence="6" id="KW-0677">Repeat</keyword>
<dbReference type="PANTHER" id="PTHR45527:SF1">
    <property type="entry name" value="FATTY ACID SYNTHASE"/>
    <property type="match status" value="1"/>
</dbReference>
<feature type="domain" description="Carrier" evidence="10">
    <location>
        <begin position="783"/>
        <end position="858"/>
    </location>
</feature>
<dbReference type="GO" id="GO:0043041">
    <property type="term" value="P:amino acid activation for nonribosomal peptide biosynthetic process"/>
    <property type="evidence" value="ECO:0007669"/>
    <property type="project" value="TreeGrafter"/>
</dbReference>
<dbReference type="GO" id="GO:0017000">
    <property type="term" value="P:antibiotic biosynthetic process"/>
    <property type="evidence" value="ECO:0007669"/>
    <property type="project" value="UniProtKB-KW"/>
</dbReference>
<evidence type="ECO:0000256" key="8">
    <source>
        <dbReference type="ARBA" id="ARBA00023268"/>
    </source>
</evidence>
<comment type="cofactor">
    <cofactor evidence="1">
        <name>pantetheine 4'-phosphate</name>
        <dbReference type="ChEBI" id="CHEBI:47942"/>
    </cofactor>
</comment>
<evidence type="ECO:0000256" key="9">
    <source>
        <dbReference type="SAM" id="MobiDB-lite"/>
    </source>
</evidence>
<reference evidence="11 12" key="1">
    <citation type="submission" date="2018-12" db="EMBL/GenBank/DDBJ databases">
        <authorList>
            <person name="Sun L."/>
            <person name="Chen Z."/>
        </authorList>
    </citation>
    <scope>NUCLEOTIDE SEQUENCE [LARGE SCALE GENOMIC DNA]</scope>
    <source>
        <strain evidence="11 12">DSM 15890</strain>
    </source>
</reference>
<dbReference type="RefSeq" id="WP_127194794.1">
    <property type="nucleotide sequence ID" value="NZ_RZNY01000037.1"/>
</dbReference>
<name>A0A3S1DIU0_9BACL</name>
<comment type="caution">
    <text evidence="11">The sequence shown here is derived from an EMBL/GenBank/DDBJ whole genome shotgun (WGS) entry which is preliminary data.</text>
</comment>
<dbReference type="GO" id="GO:0044550">
    <property type="term" value="P:secondary metabolite biosynthetic process"/>
    <property type="evidence" value="ECO:0007669"/>
    <property type="project" value="TreeGrafter"/>
</dbReference>
<keyword evidence="7" id="KW-0045">Antibiotic biosynthesis</keyword>
<keyword evidence="12" id="KW-1185">Reference proteome</keyword>
<dbReference type="SUPFAM" id="SSF56801">
    <property type="entry name" value="Acetyl-CoA synthetase-like"/>
    <property type="match status" value="1"/>
</dbReference>
<dbReference type="FunFam" id="3.40.50.12780:FF:000012">
    <property type="entry name" value="Non-ribosomal peptide synthetase"/>
    <property type="match status" value="1"/>
</dbReference>
<dbReference type="GO" id="GO:0031177">
    <property type="term" value="F:phosphopantetheine binding"/>
    <property type="evidence" value="ECO:0007669"/>
    <property type="project" value="TreeGrafter"/>
</dbReference>
<dbReference type="InterPro" id="IPR036736">
    <property type="entry name" value="ACP-like_sf"/>
</dbReference>
<dbReference type="InterPro" id="IPR010071">
    <property type="entry name" value="AA_adenyl_dom"/>
</dbReference>
<evidence type="ECO:0000313" key="12">
    <source>
        <dbReference type="Proteomes" id="UP000279446"/>
    </source>
</evidence>
<dbReference type="SUPFAM" id="SSF52777">
    <property type="entry name" value="CoA-dependent acyltransferases"/>
    <property type="match status" value="3"/>
</dbReference>
<evidence type="ECO:0000256" key="6">
    <source>
        <dbReference type="ARBA" id="ARBA00022737"/>
    </source>
</evidence>
<evidence type="ECO:0000256" key="3">
    <source>
        <dbReference type="ARBA" id="ARBA00022450"/>
    </source>
</evidence>
<dbReference type="Gene3D" id="3.30.559.30">
    <property type="entry name" value="Nonribosomal peptide synthetase, condensation domain"/>
    <property type="match status" value="2"/>
</dbReference>
<dbReference type="InterPro" id="IPR009081">
    <property type="entry name" value="PP-bd_ACP"/>
</dbReference>
<dbReference type="Proteomes" id="UP000279446">
    <property type="component" value="Unassembled WGS sequence"/>
</dbReference>
<dbReference type="InterPro" id="IPR000873">
    <property type="entry name" value="AMP-dep_synth/lig_dom"/>
</dbReference>
<evidence type="ECO:0000256" key="4">
    <source>
        <dbReference type="ARBA" id="ARBA00022553"/>
    </source>
</evidence>
<dbReference type="InterPro" id="IPR023213">
    <property type="entry name" value="CAT-like_dom_sf"/>
</dbReference>
<gene>
    <name evidence="11" type="ORF">EJP82_25050</name>
</gene>
<feature type="compositionally biased region" description="Low complexity" evidence="9">
    <location>
        <begin position="772"/>
        <end position="783"/>
    </location>
</feature>
<dbReference type="Gene3D" id="3.30.300.30">
    <property type="match status" value="1"/>
</dbReference>
<evidence type="ECO:0000259" key="10">
    <source>
        <dbReference type="PROSITE" id="PS50075"/>
    </source>
</evidence>
<dbReference type="GO" id="GO:0005829">
    <property type="term" value="C:cytosol"/>
    <property type="evidence" value="ECO:0007669"/>
    <property type="project" value="TreeGrafter"/>
</dbReference>
<evidence type="ECO:0000256" key="7">
    <source>
        <dbReference type="ARBA" id="ARBA00023194"/>
    </source>
</evidence>